<feature type="transmembrane region" description="Helical" evidence="1">
    <location>
        <begin position="287"/>
        <end position="304"/>
    </location>
</feature>
<feature type="transmembrane region" description="Helical" evidence="1">
    <location>
        <begin position="66"/>
        <end position="85"/>
    </location>
</feature>
<geneLocation type="plasmid" evidence="2 3">
    <name>pDSM109990_e</name>
</geneLocation>
<keyword evidence="1" id="KW-0472">Membrane</keyword>
<keyword evidence="1" id="KW-0812">Transmembrane</keyword>
<gene>
    <name evidence="2" type="ORF">DSM109990_04107</name>
</gene>
<feature type="transmembrane region" description="Helical" evidence="1">
    <location>
        <begin position="97"/>
        <end position="115"/>
    </location>
</feature>
<keyword evidence="2" id="KW-0614">Plasmid</keyword>
<feature type="transmembrane region" description="Helical" evidence="1">
    <location>
        <begin position="181"/>
        <end position="204"/>
    </location>
</feature>
<feature type="transmembrane region" description="Helical" evidence="1">
    <location>
        <begin position="135"/>
        <end position="160"/>
    </location>
</feature>
<evidence type="ECO:0000313" key="2">
    <source>
        <dbReference type="EMBL" id="UOA17208.1"/>
    </source>
</evidence>
<feature type="transmembrane region" description="Helical" evidence="1">
    <location>
        <begin position="216"/>
        <end position="235"/>
    </location>
</feature>
<keyword evidence="3" id="KW-1185">Reference proteome</keyword>
<proteinExistence type="predicted"/>
<evidence type="ECO:0000313" key="3">
    <source>
        <dbReference type="Proteomes" id="UP000831019"/>
    </source>
</evidence>
<keyword evidence="1" id="KW-1133">Transmembrane helix</keyword>
<evidence type="ECO:0008006" key="4">
    <source>
        <dbReference type="Google" id="ProtNLM"/>
    </source>
</evidence>
<feature type="transmembrane region" description="Helical" evidence="1">
    <location>
        <begin position="12"/>
        <end position="33"/>
    </location>
</feature>
<feature type="transmembrane region" description="Helical" evidence="1">
    <location>
        <begin position="411"/>
        <end position="432"/>
    </location>
</feature>
<feature type="transmembrane region" description="Helical" evidence="1">
    <location>
        <begin position="368"/>
        <end position="399"/>
    </location>
</feature>
<organism evidence="2 3">
    <name type="scientific">Sulfitobacter dubius</name>
    <dbReference type="NCBI Taxonomy" id="218673"/>
    <lineage>
        <taxon>Bacteria</taxon>
        <taxon>Pseudomonadati</taxon>
        <taxon>Pseudomonadota</taxon>
        <taxon>Alphaproteobacteria</taxon>
        <taxon>Rhodobacterales</taxon>
        <taxon>Roseobacteraceae</taxon>
        <taxon>Sulfitobacter</taxon>
    </lineage>
</organism>
<evidence type="ECO:0000256" key="1">
    <source>
        <dbReference type="SAM" id="Phobius"/>
    </source>
</evidence>
<sequence>MGRPGVLLLGGAAIRSRLGGALIVAAFLIFILYEFTGLPALSYLASGFNLVGLVCFVPRLQRAGRLFLAIGLALLLVAVATLEAWQGAVLTALSRGSFIAAFFTALTAIRSAAITDPNILDCGRFLAGQPPGRRYLALTLGGHLFGLVLSYGSISLLGALATDNAERETNHEIRRHRTRRMLTAVQRGFTATLAWSPLAFASAITLTVVPGASWSSTVPLTLVSALILVVVGWALDTLFKPRLSTPAPESGPAEGEWFRHMKPLYLLLAVLMLLIVTVHLATGIRVFGVVMALIPIISLAWIALQHGGADSSVRNMGRRVQSFATQDIPELKNELAILVMAAFIGSLGAAIIIPLAEGAGVSVANVPAWLLVPCAFWCIPITGQLGMNPLLAVSLFAPLMPAPEAMGVDPAVLVCALTSGWALSGATSPYTASVLLVSAFGKITPTRVGLGWNGLYALTSGTVLSLWLLTLVLVT</sequence>
<feature type="transmembrane region" description="Helical" evidence="1">
    <location>
        <begin position="264"/>
        <end position="281"/>
    </location>
</feature>
<accession>A0ABY3ZRF3</accession>
<feature type="transmembrane region" description="Helical" evidence="1">
    <location>
        <begin position="335"/>
        <end position="356"/>
    </location>
</feature>
<name>A0ABY3ZRF3_9RHOB</name>
<dbReference type="EMBL" id="CP085149">
    <property type="protein sequence ID" value="UOA17208.1"/>
    <property type="molecule type" value="Genomic_DNA"/>
</dbReference>
<protein>
    <recommendedName>
        <fullName evidence="4">H+/citrate symporter</fullName>
    </recommendedName>
</protein>
<reference evidence="3" key="1">
    <citation type="journal article" date="2022" name="Microorganisms">
        <title>Beyond the ABCs#Discovery of Three New Plasmid Types in Rhodobacterales (RepQ, RepY, RepW).</title>
        <authorList>
            <person name="Freese H.M."/>
            <person name="Ringel V."/>
            <person name="Overmann J."/>
            <person name="Petersen J."/>
        </authorList>
    </citation>
    <scope>NUCLEOTIDE SEQUENCE [LARGE SCALE GENOMIC DNA]</scope>
    <source>
        <strain evidence="3">DSM 109990</strain>
        <plasmid evidence="3">pDSM109990_e</plasmid>
    </source>
</reference>
<dbReference type="Proteomes" id="UP000831019">
    <property type="component" value="Plasmid pDSM109990_e"/>
</dbReference>
<feature type="transmembrane region" description="Helical" evidence="1">
    <location>
        <begin position="452"/>
        <end position="474"/>
    </location>
</feature>